<evidence type="ECO:0000313" key="2">
    <source>
        <dbReference type="EMBL" id="SEE55142.1"/>
    </source>
</evidence>
<dbReference type="PANTHER" id="PTHR40031">
    <property type="entry name" value="HYPOTHETICAL MEMBRANE SPANNING PROTEIN"/>
    <property type="match status" value="1"/>
</dbReference>
<dbReference type="InterPro" id="IPR053170">
    <property type="entry name" value="Transcription_regulator"/>
</dbReference>
<dbReference type="Pfam" id="PF04307">
    <property type="entry name" value="YdjM"/>
    <property type="match status" value="1"/>
</dbReference>
<dbReference type="PANTHER" id="PTHR40031:SF1">
    <property type="entry name" value="MEMBRANE-BOUND METAL-DEPENDENT HYDROLASE"/>
    <property type="match status" value="1"/>
</dbReference>
<keyword evidence="1" id="KW-0812">Transmembrane</keyword>
<evidence type="ECO:0000256" key="1">
    <source>
        <dbReference type="SAM" id="Phobius"/>
    </source>
</evidence>
<keyword evidence="1" id="KW-0472">Membrane</keyword>
<sequence length="334" mass="38254">MDSLTQIVLGAAVGEAVLGRKVGNKAMLYGAIAGTIPDLDAFAGNFTDTITAIEIHRGFSHSIIFSVLAAPVFGYLISKIERKSGVGWKDWSWLMFWGLFTHPVLDSFTTWGTQLFWPLDIRLAFKNIFVIDPLYTIPFLVFLILAMRRKRTDPKRKKYNKLGLLISSGYLVLTLIFKGIAYNNFKHSLERQGIFYERMDTRPTPFNTILWTANVEAEDAYLIGYYSFFDNDGLIRFKAVPKNHHYLGMHKNDKNVQRLIKISKGWYTISETDGDLYFNDLRFGKLNPSDPDSDFVFSYKLVPENGTFTAEEVEKVPDEGREIVIDLWERIKGN</sequence>
<dbReference type="AlphaFoldDB" id="A0A1H5JRL0"/>
<evidence type="ECO:0000313" key="3">
    <source>
        <dbReference type="Proteomes" id="UP000199448"/>
    </source>
</evidence>
<proteinExistence type="predicted"/>
<dbReference type="RefSeq" id="WP_093111974.1">
    <property type="nucleotide sequence ID" value="NZ_FNGG01000001.1"/>
</dbReference>
<dbReference type="InterPro" id="IPR007404">
    <property type="entry name" value="YdjM-like"/>
</dbReference>
<organism evidence="2 3">
    <name type="scientific">Salinimicrobium catena</name>
    <dbReference type="NCBI Taxonomy" id="390640"/>
    <lineage>
        <taxon>Bacteria</taxon>
        <taxon>Pseudomonadati</taxon>
        <taxon>Bacteroidota</taxon>
        <taxon>Flavobacteriia</taxon>
        <taxon>Flavobacteriales</taxon>
        <taxon>Flavobacteriaceae</taxon>
        <taxon>Salinimicrobium</taxon>
    </lineage>
</organism>
<dbReference type="EMBL" id="FNUG01000001">
    <property type="protein sequence ID" value="SEE55142.1"/>
    <property type="molecule type" value="Genomic_DNA"/>
</dbReference>
<dbReference type="STRING" id="390640.SAMN04488034_101831"/>
<feature type="transmembrane region" description="Helical" evidence="1">
    <location>
        <begin position="128"/>
        <end position="147"/>
    </location>
</feature>
<feature type="transmembrane region" description="Helical" evidence="1">
    <location>
        <begin position="59"/>
        <end position="78"/>
    </location>
</feature>
<protein>
    <submittedName>
        <fullName evidence="2">Inner membrane protein</fullName>
    </submittedName>
</protein>
<feature type="transmembrane region" description="Helical" evidence="1">
    <location>
        <begin position="90"/>
        <end position="108"/>
    </location>
</feature>
<dbReference type="Proteomes" id="UP000199448">
    <property type="component" value="Unassembled WGS sequence"/>
</dbReference>
<accession>A0A1H5JRL0</accession>
<reference evidence="2 3" key="1">
    <citation type="submission" date="2016-10" db="EMBL/GenBank/DDBJ databases">
        <authorList>
            <person name="de Groot N.N."/>
        </authorList>
    </citation>
    <scope>NUCLEOTIDE SEQUENCE [LARGE SCALE GENOMIC DNA]</scope>
    <source>
        <strain evidence="2 3">DSM 23553</strain>
    </source>
</reference>
<keyword evidence="1" id="KW-1133">Transmembrane helix</keyword>
<feature type="transmembrane region" description="Helical" evidence="1">
    <location>
        <begin position="159"/>
        <end position="182"/>
    </location>
</feature>
<gene>
    <name evidence="2" type="ORF">SAMN04488034_101831</name>
</gene>
<dbReference type="OrthoDB" id="9781927at2"/>
<keyword evidence="3" id="KW-1185">Reference proteome</keyword>
<name>A0A1H5JRL0_9FLAO</name>